<evidence type="ECO:0000313" key="5">
    <source>
        <dbReference type="Proteomes" id="UP001141933"/>
    </source>
</evidence>
<dbReference type="EMBL" id="JAPZVM010000013">
    <property type="protein sequence ID" value="MCZ8373536.1"/>
    <property type="molecule type" value="Genomic_DNA"/>
</dbReference>
<dbReference type="InterPro" id="IPR052169">
    <property type="entry name" value="CW_Biosynth-Accessory"/>
</dbReference>
<gene>
    <name evidence="4" type="ORF">O6P32_12605</name>
</gene>
<dbReference type="InterPro" id="IPR019079">
    <property type="entry name" value="Capsule_synth_CapA"/>
</dbReference>
<dbReference type="Pfam" id="PF09587">
    <property type="entry name" value="PGA_cap"/>
    <property type="match status" value="1"/>
</dbReference>
<evidence type="ECO:0000256" key="1">
    <source>
        <dbReference type="ARBA" id="ARBA00005662"/>
    </source>
</evidence>
<evidence type="ECO:0000256" key="2">
    <source>
        <dbReference type="SAM" id="SignalP"/>
    </source>
</evidence>
<comment type="similarity">
    <text evidence="1">Belongs to the CapA family.</text>
</comment>
<feature type="chain" id="PRO_5045922552" evidence="2">
    <location>
        <begin position="27"/>
        <end position="365"/>
    </location>
</feature>
<dbReference type="SMART" id="SM00854">
    <property type="entry name" value="PGA_cap"/>
    <property type="match status" value="1"/>
</dbReference>
<name>A0ABT4PKG0_9BACT</name>
<reference evidence="4" key="1">
    <citation type="submission" date="2022-12" db="EMBL/GenBank/DDBJ databases">
        <title>Phocaeicola acetigenes sp. nov., isolated feces from a healthy human.</title>
        <authorList>
            <person name="Do H."/>
            <person name="Ha Y.B."/>
            <person name="Kim J.-S."/>
            <person name="Suh M.K."/>
            <person name="Kim H.S."/>
            <person name="Lee J.-S."/>
        </authorList>
    </citation>
    <scope>NUCLEOTIDE SEQUENCE</scope>
    <source>
        <strain evidence="4">KGMB11183</strain>
    </source>
</reference>
<organism evidence="4 5">
    <name type="scientific">Phocaeicola acetigenes</name>
    <dbReference type="NCBI Taxonomy" id="3016083"/>
    <lineage>
        <taxon>Bacteria</taxon>
        <taxon>Pseudomonadati</taxon>
        <taxon>Bacteroidota</taxon>
        <taxon>Bacteroidia</taxon>
        <taxon>Bacteroidales</taxon>
        <taxon>Bacteroidaceae</taxon>
        <taxon>Phocaeicola</taxon>
    </lineage>
</organism>
<keyword evidence="2" id="KW-0732">Signal</keyword>
<dbReference type="CDD" id="cd07381">
    <property type="entry name" value="MPP_CapA"/>
    <property type="match status" value="1"/>
</dbReference>
<evidence type="ECO:0000313" key="4">
    <source>
        <dbReference type="EMBL" id="MCZ8373536.1"/>
    </source>
</evidence>
<dbReference type="PANTHER" id="PTHR33393">
    <property type="entry name" value="POLYGLUTAMINE SYNTHESIS ACCESSORY PROTEIN RV0574C-RELATED"/>
    <property type="match status" value="1"/>
</dbReference>
<accession>A0ABT4PKG0</accession>
<dbReference type="Proteomes" id="UP001141933">
    <property type="component" value="Unassembled WGS sequence"/>
</dbReference>
<dbReference type="SUPFAM" id="SSF56300">
    <property type="entry name" value="Metallo-dependent phosphatases"/>
    <property type="match status" value="1"/>
</dbReference>
<proteinExistence type="inferred from homology"/>
<dbReference type="Gene3D" id="3.60.21.10">
    <property type="match status" value="1"/>
</dbReference>
<evidence type="ECO:0000259" key="3">
    <source>
        <dbReference type="SMART" id="SM00854"/>
    </source>
</evidence>
<dbReference type="InterPro" id="IPR029052">
    <property type="entry name" value="Metallo-depent_PP-like"/>
</dbReference>
<keyword evidence="5" id="KW-1185">Reference proteome</keyword>
<dbReference type="RefSeq" id="WP_269878869.1">
    <property type="nucleotide sequence ID" value="NZ_JAPZVM010000013.1"/>
</dbReference>
<protein>
    <submittedName>
        <fullName evidence="4">CapA family protein</fullName>
    </submittedName>
</protein>
<comment type="caution">
    <text evidence="4">The sequence shown here is derived from an EMBL/GenBank/DDBJ whole genome shotgun (WGS) entry which is preliminary data.</text>
</comment>
<feature type="domain" description="Capsule synthesis protein CapA" evidence="3">
    <location>
        <begin position="32"/>
        <end position="278"/>
    </location>
</feature>
<dbReference type="PANTHER" id="PTHR33393:SF12">
    <property type="entry name" value="CAPSULE BIOSYNTHESIS PROTEIN CAPA"/>
    <property type="match status" value="1"/>
</dbReference>
<sequence length="365" mass="41815">MKNWINKISKRLLWVAWLLPATAVSAQTDSLSLLFVGDLMQHKRQIEVASRPDGSFDYSTCFRDVSSEIRKADLAIANWEVTLGGKPYTGYPAFSAPDEFLLAARKAGFDVFLTANNHCLDRRGKGLVRTLDKMDSLRVFHTGTFRNQAEREREYPLLVERKGFRIVFLNYTYGTNGIPMSSPNVVNYINRSQIRNDVLRARLMKPDAIIACMHWGIEYRLLPEQSERELAEYLLSLGVDHVIGSHPHVLQPIEVIDNAKTPERHVVAYSLGNFISNMSQRYTDGGAMLKLVLKKVNGKTRLADCGYTFVWTSRPNLNGKNQFLLYPSNRKELNGLEKNKMFLFLQDARNLYDKHNKGIKEYFIE</sequence>
<feature type="signal peptide" evidence="2">
    <location>
        <begin position="1"/>
        <end position="26"/>
    </location>
</feature>